<organism evidence="8">
    <name type="scientific">marine sediment metagenome</name>
    <dbReference type="NCBI Taxonomy" id="412755"/>
    <lineage>
        <taxon>unclassified sequences</taxon>
        <taxon>metagenomes</taxon>
        <taxon>ecological metagenomes</taxon>
    </lineage>
</organism>
<dbReference type="AlphaFoldDB" id="X0XK92"/>
<dbReference type="InterPro" id="IPR050833">
    <property type="entry name" value="Poly_Biosynth_Transport"/>
</dbReference>
<sequence>SLRKKTIKGLTWSSISQAGKQISQFVITAILARLLSPNDFGLLGMAVVFTGFASIFNEIGLTGALIQKQDIEERHYHSVFWLNIAVGIILMLLIRATSPLIAQFYNKPELQPILTLISISFLIASFGVVQKTIFAKEMDFKKLAIVELTAVIFAGLVGIYFAFTGHGVWSLVYQMLTFTSVNMILLWLFSKWRPKFVFSISAIKDIFHFSANLAGFNIINYFA</sequence>
<evidence type="ECO:0000256" key="2">
    <source>
        <dbReference type="ARBA" id="ARBA00007430"/>
    </source>
</evidence>
<evidence type="ECO:0000256" key="4">
    <source>
        <dbReference type="ARBA" id="ARBA00022692"/>
    </source>
</evidence>
<name>X0XK92_9ZZZZ</name>
<dbReference type="GO" id="GO:0005886">
    <property type="term" value="C:plasma membrane"/>
    <property type="evidence" value="ECO:0007669"/>
    <property type="project" value="UniProtKB-SubCell"/>
</dbReference>
<evidence type="ECO:0000256" key="7">
    <source>
        <dbReference type="SAM" id="Phobius"/>
    </source>
</evidence>
<feature type="transmembrane region" description="Helical" evidence="7">
    <location>
        <begin position="110"/>
        <end position="130"/>
    </location>
</feature>
<keyword evidence="3" id="KW-1003">Cell membrane</keyword>
<evidence type="ECO:0000313" key="8">
    <source>
        <dbReference type="EMBL" id="GAG43575.1"/>
    </source>
</evidence>
<evidence type="ECO:0000256" key="6">
    <source>
        <dbReference type="ARBA" id="ARBA00023136"/>
    </source>
</evidence>
<dbReference type="PANTHER" id="PTHR30250">
    <property type="entry name" value="PST FAMILY PREDICTED COLANIC ACID TRANSPORTER"/>
    <property type="match status" value="1"/>
</dbReference>
<proteinExistence type="inferred from homology"/>
<gene>
    <name evidence="8" type="ORF">S01H1_79866</name>
</gene>
<feature type="transmembrane region" description="Helical" evidence="7">
    <location>
        <begin position="142"/>
        <end position="163"/>
    </location>
</feature>
<feature type="non-terminal residue" evidence="8">
    <location>
        <position position="1"/>
    </location>
</feature>
<reference evidence="8" key="1">
    <citation type="journal article" date="2014" name="Front. Microbiol.">
        <title>High frequency of phylogenetically diverse reductive dehalogenase-homologous genes in deep subseafloor sedimentary metagenomes.</title>
        <authorList>
            <person name="Kawai M."/>
            <person name="Futagami T."/>
            <person name="Toyoda A."/>
            <person name="Takaki Y."/>
            <person name="Nishi S."/>
            <person name="Hori S."/>
            <person name="Arai W."/>
            <person name="Tsubouchi T."/>
            <person name="Morono Y."/>
            <person name="Uchiyama I."/>
            <person name="Ito T."/>
            <person name="Fujiyama A."/>
            <person name="Inagaki F."/>
            <person name="Takami H."/>
        </authorList>
    </citation>
    <scope>NUCLEOTIDE SEQUENCE</scope>
    <source>
        <strain evidence="8">Expedition CK06-06</strain>
    </source>
</reference>
<comment type="caution">
    <text evidence="8">The sequence shown here is derived from an EMBL/GenBank/DDBJ whole genome shotgun (WGS) entry which is preliminary data.</text>
</comment>
<accession>X0XK92</accession>
<comment type="similarity">
    <text evidence="2">Belongs to the polysaccharide synthase family.</text>
</comment>
<keyword evidence="6 7" id="KW-0472">Membrane</keyword>
<comment type="subcellular location">
    <subcellularLocation>
        <location evidence="1">Cell membrane</location>
        <topology evidence="1">Multi-pass membrane protein</topology>
    </subcellularLocation>
</comment>
<dbReference type="PANTHER" id="PTHR30250:SF10">
    <property type="entry name" value="LIPOPOLYSACCHARIDE BIOSYNTHESIS PROTEIN WZXC"/>
    <property type="match status" value="1"/>
</dbReference>
<feature type="non-terminal residue" evidence="8">
    <location>
        <position position="223"/>
    </location>
</feature>
<keyword evidence="5 7" id="KW-1133">Transmembrane helix</keyword>
<evidence type="ECO:0000256" key="3">
    <source>
        <dbReference type="ARBA" id="ARBA00022475"/>
    </source>
</evidence>
<keyword evidence="4 7" id="KW-0812">Transmembrane</keyword>
<protein>
    <recommendedName>
        <fullName evidence="9">Polysaccharide biosynthesis protein C-terminal domain-containing protein</fullName>
    </recommendedName>
</protein>
<dbReference type="Pfam" id="PF13440">
    <property type="entry name" value="Polysacc_synt_3"/>
    <property type="match status" value="1"/>
</dbReference>
<feature type="transmembrane region" description="Helical" evidence="7">
    <location>
        <begin position="169"/>
        <end position="189"/>
    </location>
</feature>
<dbReference type="EMBL" id="BARS01053881">
    <property type="protein sequence ID" value="GAG43575.1"/>
    <property type="molecule type" value="Genomic_DNA"/>
</dbReference>
<evidence type="ECO:0000256" key="5">
    <source>
        <dbReference type="ARBA" id="ARBA00022989"/>
    </source>
</evidence>
<evidence type="ECO:0000256" key="1">
    <source>
        <dbReference type="ARBA" id="ARBA00004651"/>
    </source>
</evidence>
<feature type="transmembrane region" description="Helical" evidence="7">
    <location>
        <begin position="78"/>
        <end position="98"/>
    </location>
</feature>
<evidence type="ECO:0008006" key="9">
    <source>
        <dbReference type="Google" id="ProtNLM"/>
    </source>
</evidence>
<feature type="transmembrane region" description="Helical" evidence="7">
    <location>
        <begin position="40"/>
        <end position="66"/>
    </location>
</feature>